<keyword evidence="11 12" id="KW-0472">Membrane</keyword>
<dbReference type="GO" id="GO:0030007">
    <property type="term" value="P:intracellular potassium ion homeostasis"/>
    <property type="evidence" value="ECO:0007669"/>
    <property type="project" value="TreeGrafter"/>
</dbReference>
<evidence type="ECO:0000256" key="1">
    <source>
        <dbReference type="ARBA" id="ARBA00004651"/>
    </source>
</evidence>
<dbReference type="GO" id="GO:0006883">
    <property type="term" value="P:intracellular sodium ion homeostasis"/>
    <property type="evidence" value="ECO:0007669"/>
    <property type="project" value="TreeGrafter"/>
</dbReference>
<dbReference type="InterPro" id="IPR008250">
    <property type="entry name" value="ATPase_P-typ_transduc_dom_A_sf"/>
</dbReference>
<dbReference type="Pfam" id="PF13246">
    <property type="entry name" value="Cation_ATPase"/>
    <property type="match status" value="1"/>
</dbReference>
<keyword evidence="4" id="KW-0597">Phosphoprotein</keyword>
<evidence type="ECO:0000256" key="5">
    <source>
        <dbReference type="ARBA" id="ARBA00022692"/>
    </source>
</evidence>
<organism evidence="14 15">
    <name type="scientific">Candidatus Yanofskybacteria bacterium CG10_big_fil_rev_8_21_14_0_10_36_16</name>
    <dbReference type="NCBI Taxonomy" id="1975096"/>
    <lineage>
        <taxon>Bacteria</taxon>
        <taxon>Candidatus Yanofskyibacteriota</taxon>
    </lineage>
</organism>
<evidence type="ECO:0000256" key="2">
    <source>
        <dbReference type="ARBA" id="ARBA00005675"/>
    </source>
</evidence>
<feature type="transmembrane region" description="Helical" evidence="12">
    <location>
        <begin position="781"/>
        <end position="800"/>
    </location>
</feature>
<dbReference type="InterPro" id="IPR023214">
    <property type="entry name" value="HAD_sf"/>
</dbReference>
<dbReference type="Gene3D" id="1.20.1110.10">
    <property type="entry name" value="Calcium-transporting ATPase, transmembrane domain"/>
    <property type="match status" value="2"/>
</dbReference>
<dbReference type="GO" id="GO:0005391">
    <property type="term" value="F:P-type sodium:potassium-exchanging transporter activity"/>
    <property type="evidence" value="ECO:0007669"/>
    <property type="project" value="TreeGrafter"/>
</dbReference>
<dbReference type="GO" id="GO:0005524">
    <property type="term" value="F:ATP binding"/>
    <property type="evidence" value="ECO:0007669"/>
    <property type="project" value="UniProtKB-KW"/>
</dbReference>
<dbReference type="InterPro" id="IPR023299">
    <property type="entry name" value="ATPase_P-typ_cyto_dom_N"/>
</dbReference>
<dbReference type="PANTHER" id="PTHR43294:SF21">
    <property type="entry name" value="CATION TRANSPORTING ATPASE"/>
    <property type="match status" value="1"/>
</dbReference>
<feature type="transmembrane region" description="Helical" evidence="12">
    <location>
        <begin position="753"/>
        <end position="774"/>
    </location>
</feature>
<dbReference type="Gene3D" id="2.70.150.10">
    <property type="entry name" value="Calcium-transporting ATPase, cytoplasmic transduction domain A"/>
    <property type="match status" value="1"/>
</dbReference>
<dbReference type="GO" id="GO:0036376">
    <property type="term" value="P:sodium ion export across plasma membrane"/>
    <property type="evidence" value="ECO:0007669"/>
    <property type="project" value="TreeGrafter"/>
</dbReference>
<dbReference type="Pfam" id="PF00689">
    <property type="entry name" value="Cation_ATPase_C"/>
    <property type="match status" value="1"/>
</dbReference>
<feature type="transmembrane region" description="Helical" evidence="12">
    <location>
        <begin position="277"/>
        <end position="299"/>
    </location>
</feature>
<dbReference type="NCBIfam" id="TIGR01494">
    <property type="entry name" value="ATPase_P-type"/>
    <property type="match status" value="2"/>
</dbReference>
<dbReference type="Gene3D" id="3.40.1110.10">
    <property type="entry name" value="Calcium-transporting ATPase, cytoplasmic domain N"/>
    <property type="match status" value="1"/>
</dbReference>
<dbReference type="PROSITE" id="PS00154">
    <property type="entry name" value="ATPASE_E1_E2"/>
    <property type="match status" value="1"/>
</dbReference>
<dbReference type="InterPro" id="IPR001757">
    <property type="entry name" value="P_typ_ATPase"/>
</dbReference>
<feature type="transmembrane region" description="Helical" evidence="12">
    <location>
        <begin position="247"/>
        <end position="265"/>
    </location>
</feature>
<dbReference type="FunFam" id="2.70.150.10:FF:000160">
    <property type="entry name" value="Sarcoplasmic/endoplasmic reticulum calcium ATPase 1"/>
    <property type="match status" value="1"/>
</dbReference>
<dbReference type="InterPro" id="IPR006068">
    <property type="entry name" value="ATPase_P-typ_cation-transptr_C"/>
</dbReference>
<dbReference type="SUPFAM" id="SSF56784">
    <property type="entry name" value="HAD-like"/>
    <property type="match status" value="1"/>
</dbReference>
<evidence type="ECO:0000256" key="10">
    <source>
        <dbReference type="ARBA" id="ARBA00022989"/>
    </source>
</evidence>
<dbReference type="PRINTS" id="PR00119">
    <property type="entry name" value="CATATPASE"/>
</dbReference>
<dbReference type="PRINTS" id="PR00120">
    <property type="entry name" value="HATPASE"/>
</dbReference>
<dbReference type="GO" id="GO:1902600">
    <property type="term" value="P:proton transmembrane transport"/>
    <property type="evidence" value="ECO:0007669"/>
    <property type="project" value="TreeGrafter"/>
</dbReference>
<feature type="transmembrane region" description="Helical" evidence="12">
    <location>
        <begin position="850"/>
        <end position="869"/>
    </location>
</feature>
<evidence type="ECO:0000256" key="9">
    <source>
        <dbReference type="ARBA" id="ARBA00022967"/>
    </source>
</evidence>
<dbReference type="SFLD" id="SFLDF00027">
    <property type="entry name" value="p-type_atpase"/>
    <property type="match status" value="1"/>
</dbReference>
<keyword evidence="9" id="KW-1278">Translocase</keyword>
<evidence type="ECO:0000259" key="13">
    <source>
        <dbReference type="SMART" id="SM00831"/>
    </source>
</evidence>
<feature type="transmembrane region" description="Helical" evidence="12">
    <location>
        <begin position="690"/>
        <end position="712"/>
    </location>
</feature>
<dbReference type="InterPro" id="IPR044492">
    <property type="entry name" value="P_typ_ATPase_HD_dom"/>
</dbReference>
<protein>
    <recommendedName>
        <fullName evidence="13">Cation-transporting P-type ATPase N-terminal domain-containing protein</fullName>
    </recommendedName>
</protein>
<dbReference type="EMBL" id="PCXQ01000004">
    <property type="protein sequence ID" value="PJE50935.1"/>
    <property type="molecule type" value="Genomic_DNA"/>
</dbReference>
<dbReference type="AlphaFoldDB" id="A0A2J0Q7J4"/>
<dbReference type="Pfam" id="PF00690">
    <property type="entry name" value="Cation_ATPase_N"/>
    <property type="match status" value="1"/>
</dbReference>
<dbReference type="SFLD" id="SFLDS00003">
    <property type="entry name" value="Haloacid_Dehalogenase"/>
    <property type="match status" value="1"/>
</dbReference>
<evidence type="ECO:0000256" key="6">
    <source>
        <dbReference type="ARBA" id="ARBA00022741"/>
    </source>
</evidence>
<dbReference type="Pfam" id="PF00122">
    <property type="entry name" value="E1-E2_ATPase"/>
    <property type="match status" value="1"/>
</dbReference>
<feature type="transmembrane region" description="Helical" evidence="12">
    <location>
        <begin position="820"/>
        <end position="838"/>
    </location>
</feature>
<evidence type="ECO:0000256" key="8">
    <source>
        <dbReference type="ARBA" id="ARBA00022842"/>
    </source>
</evidence>
<keyword evidence="5 12" id="KW-0812">Transmembrane</keyword>
<keyword evidence="7" id="KW-0067">ATP-binding</keyword>
<evidence type="ECO:0000256" key="4">
    <source>
        <dbReference type="ARBA" id="ARBA00022553"/>
    </source>
</evidence>
<dbReference type="FunFam" id="3.40.50.1000:FF:000001">
    <property type="entry name" value="Phospholipid-transporting ATPase IC"/>
    <property type="match status" value="1"/>
</dbReference>
<dbReference type="SUPFAM" id="SSF81665">
    <property type="entry name" value="Calcium ATPase, transmembrane domain M"/>
    <property type="match status" value="1"/>
</dbReference>
<dbReference type="GO" id="GO:0016887">
    <property type="term" value="F:ATP hydrolysis activity"/>
    <property type="evidence" value="ECO:0007669"/>
    <property type="project" value="InterPro"/>
</dbReference>
<dbReference type="InterPro" id="IPR036412">
    <property type="entry name" value="HAD-like_sf"/>
</dbReference>
<reference evidence="14 15" key="1">
    <citation type="submission" date="2017-09" db="EMBL/GenBank/DDBJ databases">
        <title>Depth-based differentiation of microbial function through sediment-hosted aquifers and enrichment of novel symbionts in the deep terrestrial subsurface.</title>
        <authorList>
            <person name="Probst A.J."/>
            <person name="Ladd B."/>
            <person name="Jarett J.K."/>
            <person name="Geller-Mcgrath D.E."/>
            <person name="Sieber C.M."/>
            <person name="Emerson J.B."/>
            <person name="Anantharaman K."/>
            <person name="Thomas B.C."/>
            <person name="Malmstrom R."/>
            <person name="Stieglmeier M."/>
            <person name="Klingl A."/>
            <person name="Woyke T."/>
            <person name="Ryan C.M."/>
            <person name="Banfield J.F."/>
        </authorList>
    </citation>
    <scope>NUCLEOTIDE SEQUENCE [LARGE SCALE GENOMIC DNA]</scope>
    <source>
        <strain evidence="14">CG10_big_fil_rev_8_21_14_0_10_36_16</strain>
    </source>
</reference>
<name>A0A2J0Q7J4_9BACT</name>
<evidence type="ECO:0000256" key="11">
    <source>
        <dbReference type="ARBA" id="ARBA00023136"/>
    </source>
</evidence>
<feature type="domain" description="Cation-transporting P-type ATPase N-terminal" evidence="13">
    <location>
        <begin position="7"/>
        <end position="80"/>
    </location>
</feature>
<dbReference type="InterPro" id="IPR018303">
    <property type="entry name" value="ATPase_P-typ_P_site"/>
</dbReference>
<gene>
    <name evidence="14" type="ORF">COV29_01505</name>
</gene>
<dbReference type="SMART" id="SM00831">
    <property type="entry name" value="Cation_ATPase_N"/>
    <property type="match status" value="1"/>
</dbReference>
<dbReference type="Proteomes" id="UP000228496">
    <property type="component" value="Unassembled WGS sequence"/>
</dbReference>
<dbReference type="InterPro" id="IPR023298">
    <property type="entry name" value="ATPase_P-typ_TM_dom_sf"/>
</dbReference>
<dbReference type="InterPro" id="IPR059000">
    <property type="entry name" value="ATPase_P-type_domA"/>
</dbReference>
<evidence type="ECO:0000256" key="3">
    <source>
        <dbReference type="ARBA" id="ARBA00022475"/>
    </source>
</evidence>
<comment type="similarity">
    <text evidence="2">Belongs to the cation transport ATPase (P-type) (TC 3.A.3) family. Type IIA subfamily.</text>
</comment>
<keyword evidence="8" id="KW-0460">Magnesium</keyword>
<keyword evidence="3" id="KW-1003">Cell membrane</keyword>
<proteinExistence type="inferred from homology"/>
<evidence type="ECO:0000313" key="14">
    <source>
        <dbReference type="EMBL" id="PJE50935.1"/>
    </source>
</evidence>
<evidence type="ECO:0000256" key="7">
    <source>
        <dbReference type="ARBA" id="ARBA00022840"/>
    </source>
</evidence>
<keyword evidence="6" id="KW-0547">Nucleotide-binding</keyword>
<accession>A0A2J0Q7J4</accession>
<feature type="transmembrane region" description="Helical" evidence="12">
    <location>
        <begin position="52"/>
        <end position="78"/>
    </location>
</feature>
<dbReference type="GO" id="GO:1990573">
    <property type="term" value="P:potassium ion import across plasma membrane"/>
    <property type="evidence" value="ECO:0007669"/>
    <property type="project" value="TreeGrafter"/>
</dbReference>
<dbReference type="PANTHER" id="PTHR43294">
    <property type="entry name" value="SODIUM/POTASSIUM-TRANSPORTING ATPASE SUBUNIT ALPHA"/>
    <property type="match status" value="1"/>
</dbReference>
<feature type="transmembrane region" description="Helical" evidence="12">
    <location>
        <begin position="84"/>
        <end position="101"/>
    </location>
</feature>
<dbReference type="InterPro" id="IPR050510">
    <property type="entry name" value="Cation_transp_ATPase_P-type"/>
</dbReference>
<dbReference type="GO" id="GO:0005886">
    <property type="term" value="C:plasma membrane"/>
    <property type="evidence" value="ECO:0007669"/>
    <property type="project" value="UniProtKB-SubCell"/>
</dbReference>
<comment type="subcellular location">
    <subcellularLocation>
        <location evidence="1">Cell membrane</location>
        <topology evidence="1">Multi-pass membrane protein</topology>
    </subcellularLocation>
</comment>
<dbReference type="InterPro" id="IPR004014">
    <property type="entry name" value="ATPase_P-typ_cation-transptr_N"/>
</dbReference>
<keyword evidence="10 12" id="KW-1133">Transmembrane helix</keyword>
<dbReference type="Gene3D" id="3.40.50.1000">
    <property type="entry name" value="HAD superfamily/HAD-like"/>
    <property type="match status" value="1"/>
</dbReference>
<evidence type="ECO:0000313" key="15">
    <source>
        <dbReference type="Proteomes" id="UP000228496"/>
    </source>
</evidence>
<comment type="caution">
    <text evidence="14">The sequence shown here is derived from an EMBL/GenBank/DDBJ whole genome shotgun (WGS) entry which is preliminary data.</text>
</comment>
<sequence>MQNEATKWYQLEFDDVLNRLNSSKKGLTEEEAEKRLKEQGPNRLPREKRFRLGLFLLSQLKSPLIYILIIGGSISIAIEHNLDAIIIFAAVAVNIGIGFYQEYSSGKTLEKLTQIVKVIARVQRNGDVREIDSEKLVIGDIIHIKAGMKVPADARLIYAKNLEANESLLTGESSAVNKNTNSIKEDVVVGDRKNMIFTGSIIEKGEGIGIVVKTSGNTEVGKIAELTKKAEEDQTPLQQRMGHLGKIIAIIVTIASVLIVGVGWYEKIEFTEIFITSIAVAVAAIPEGLPATIAVILAVSSRRILTKKGLVKQLIAAESLGSTSVICSDKTGTLTEGKMSVEKIVSESDKKEFYLALALANEALVEKPVSQSGNTPEGPAIKGESTDQAKMQAFLENSDMTYNELMLSMPRLNILPFDPKNKFIASFHKKDSGIRVYITGTPEKIIELSESVDKNGEAQKITEEYKKEAELKYEEMAKDGLRMIAAAYVDIQNNENEVLEYNEKEMVNSVKNITYLGLAAIKDPIREGVKEIIKEVNDAGIRLVMLTGDHKLTALAIGKELGLPTDQDSIMEGAEMDKISDEDLRTKIREIDIFARVNPEHKLRIVKAWKEVGEVVAVTGDGINDAPALKVADVGVAVGSGTDVTKEAADLILLDDSFLTIVEAIKQGRTAFDNIKKVTVFMLSNSFTEVILILGALLFKIPLPLIAVQILWTNLVEDGLPNFALAFEPPEDDVLKRKPIERNKPILDREASFIAYPLGIMTDIILFSVFFFFLKYSHYDISYIRTIIFATLGTDSLFFIFSLKSLDKSIFKMNLFNNRYLLFAIALGFAMMVSAVYLPQLNHVLRTSPLLLQHALLVMGIGITKLFIIEFVKLLHRRHFAGL</sequence>
<dbReference type="Pfam" id="PF08282">
    <property type="entry name" value="Hydrolase_3"/>
    <property type="match status" value="1"/>
</dbReference>
<evidence type="ECO:0000256" key="12">
    <source>
        <dbReference type="SAM" id="Phobius"/>
    </source>
</evidence>
<dbReference type="SUPFAM" id="SSF81653">
    <property type="entry name" value="Calcium ATPase, transduction domain A"/>
    <property type="match status" value="1"/>
</dbReference>
<dbReference type="SFLD" id="SFLDG00002">
    <property type="entry name" value="C1.7:_P-type_atpase_like"/>
    <property type="match status" value="1"/>
</dbReference>